<evidence type="ECO:0000313" key="1">
    <source>
        <dbReference type="EMBL" id="KAI3749864.1"/>
    </source>
</evidence>
<organism evidence="1 2">
    <name type="scientific">Cichorium intybus</name>
    <name type="common">Chicory</name>
    <dbReference type="NCBI Taxonomy" id="13427"/>
    <lineage>
        <taxon>Eukaryota</taxon>
        <taxon>Viridiplantae</taxon>
        <taxon>Streptophyta</taxon>
        <taxon>Embryophyta</taxon>
        <taxon>Tracheophyta</taxon>
        <taxon>Spermatophyta</taxon>
        <taxon>Magnoliopsida</taxon>
        <taxon>eudicotyledons</taxon>
        <taxon>Gunneridae</taxon>
        <taxon>Pentapetalae</taxon>
        <taxon>asterids</taxon>
        <taxon>campanulids</taxon>
        <taxon>Asterales</taxon>
        <taxon>Asteraceae</taxon>
        <taxon>Cichorioideae</taxon>
        <taxon>Cichorieae</taxon>
        <taxon>Cichoriinae</taxon>
        <taxon>Cichorium</taxon>
    </lineage>
</organism>
<gene>
    <name evidence="1" type="ORF">L2E82_20481</name>
</gene>
<comment type="caution">
    <text evidence="1">The sequence shown here is derived from an EMBL/GenBank/DDBJ whole genome shotgun (WGS) entry which is preliminary data.</text>
</comment>
<reference evidence="1 2" key="2">
    <citation type="journal article" date="2022" name="Mol. Ecol. Resour.">
        <title>The genomes of chicory, endive, great burdock and yacon provide insights into Asteraceae paleo-polyploidization history and plant inulin production.</title>
        <authorList>
            <person name="Fan W."/>
            <person name="Wang S."/>
            <person name="Wang H."/>
            <person name="Wang A."/>
            <person name="Jiang F."/>
            <person name="Liu H."/>
            <person name="Zhao H."/>
            <person name="Xu D."/>
            <person name="Zhang Y."/>
        </authorList>
    </citation>
    <scope>NUCLEOTIDE SEQUENCE [LARGE SCALE GENOMIC DNA]</scope>
    <source>
        <strain evidence="2">cv. Punajuju</strain>
        <tissue evidence="1">Leaves</tissue>
    </source>
</reference>
<reference evidence="2" key="1">
    <citation type="journal article" date="2022" name="Mol. Ecol. Resour.">
        <title>The genomes of chicory, endive, great burdock and yacon provide insights into Asteraceae palaeo-polyploidization history and plant inulin production.</title>
        <authorList>
            <person name="Fan W."/>
            <person name="Wang S."/>
            <person name="Wang H."/>
            <person name="Wang A."/>
            <person name="Jiang F."/>
            <person name="Liu H."/>
            <person name="Zhao H."/>
            <person name="Xu D."/>
            <person name="Zhang Y."/>
        </authorList>
    </citation>
    <scope>NUCLEOTIDE SEQUENCE [LARGE SCALE GENOMIC DNA]</scope>
    <source>
        <strain evidence="2">cv. Punajuju</strain>
    </source>
</reference>
<evidence type="ECO:0000313" key="2">
    <source>
        <dbReference type="Proteomes" id="UP001055811"/>
    </source>
</evidence>
<accession>A0ACB9DT53</accession>
<protein>
    <submittedName>
        <fullName evidence="1">Uncharacterized protein</fullName>
    </submittedName>
</protein>
<proteinExistence type="predicted"/>
<dbReference type="EMBL" id="CM042012">
    <property type="protein sequence ID" value="KAI3749864.1"/>
    <property type="molecule type" value="Genomic_DNA"/>
</dbReference>
<name>A0ACB9DT53_CICIN</name>
<keyword evidence="2" id="KW-1185">Reference proteome</keyword>
<sequence length="127" mass="14732">MDDDDSSINKILADMLGGIESMANILEGVSTRVQYMETELQMLRKNQNEDDERFACSQHHRRPPPHHHRPPQLDQLNEGGNSSSDEECRGNCCRRKNRQWEKMKNLLRLQFLSPDCFVTNSSHADSY</sequence>
<dbReference type="Proteomes" id="UP001055811">
    <property type="component" value="Linkage Group LG04"/>
</dbReference>